<dbReference type="InterPro" id="IPR029044">
    <property type="entry name" value="Nucleotide-diphossugar_trans"/>
</dbReference>
<dbReference type="PANTHER" id="PTHR43685">
    <property type="entry name" value="GLYCOSYLTRANSFERASE"/>
    <property type="match status" value="1"/>
</dbReference>
<dbReference type="InterPro" id="IPR050834">
    <property type="entry name" value="Glycosyltransf_2"/>
</dbReference>
<evidence type="ECO:0000313" key="3">
    <source>
        <dbReference type="Proteomes" id="UP001501074"/>
    </source>
</evidence>
<keyword evidence="3" id="KW-1185">Reference proteome</keyword>
<protein>
    <recommendedName>
        <fullName evidence="1">Glycosyltransferase 2-like domain-containing protein</fullName>
    </recommendedName>
</protein>
<dbReference type="Pfam" id="PF00535">
    <property type="entry name" value="Glycos_transf_2"/>
    <property type="match status" value="1"/>
</dbReference>
<reference evidence="3" key="1">
    <citation type="journal article" date="2019" name="Int. J. Syst. Evol. Microbiol.">
        <title>The Global Catalogue of Microorganisms (GCM) 10K type strain sequencing project: providing services to taxonomists for standard genome sequencing and annotation.</title>
        <authorList>
            <consortium name="The Broad Institute Genomics Platform"/>
            <consortium name="The Broad Institute Genome Sequencing Center for Infectious Disease"/>
            <person name="Wu L."/>
            <person name="Ma J."/>
        </authorList>
    </citation>
    <scope>NUCLEOTIDE SEQUENCE [LARGE SCALE GENOMIC DNA]</scope>
    <source>
        <strain evidence="3">JCM 16902</strain>
    </source>
</reference>
<organism evidence="2 3">
    <name type="scientific">Kineosporia mesophila</name>
    <dbReference type="NCBI Taxonomy" id="566012"/>
    <lineage>
        <taxon>Bacteria</taxon>
        <taxon>Bacillati</taxon>
        <taxon>Actinomycetota</taxon>
        <taxon>Actinomycetes</taxon>
        <taxon>Kineosporiales</taxon>
        <taxon>Kineosporiaceae</taxon>
        <taxon>Kineosporia</taxon>
    </lineage>
</organism>
<feature type="domain" description="Glycosyltransferase 2-like" evidence="1">
    <location>
        <begin position="20"/>
        <end position="148"/>
    </location>
</feature>
<dbReference type="InterPro" id="IPR001173">
    <property type="entry name" value="Glyco_trans_2-like"/>
</dbReference>
<dbReference type="Gene3D" id="3.90.550.10">
    <property type="entry name" value="Spore Coat Polysaccharide Biosynthesis Protein SpsA, Chain A"/>
    <property type="match status" value="1"/>
</dbReference>
<sequence>MSLAESVAVELVPVEVTGVSVIIPTKDRPELLARAVRAVLAQEFDGPIECIVVFDQEQTHLPEVPTGPGRTLRVLRNERTPGLAGTRNTGYLRASHTIVAACDDDDEWLPGKLTAQLDLLDRYPQASLVATGIVIHFSGRDIPRQAQDEVLTFRDFLRDRRMEVHPSTYLARRSAVVDGFGLVEEEIPGGYAEDYDWLLRAAKTGPVVCVRDPLVRVNWHNGSFFTSRWEMIDQALTWLLRRFPEFAGERRGLGRVQGQLAFANAALGKRRKALGLAARALRNHPTNRQALASLLVTSHLVTPDQVIGLGRRFGRGV</sequence>
<proteinExistence type="predicted"/>
<dbReference type="Proteomes" id="UP001501074">
    <property type="component" value="Unassembled WGS sequence"/>
</dbReference>
<dbReference type="CDD" id="cd00761">
    <property type="entry name" value="Glyco_tranf_GTA_type"/>
    <property type="match status" value="1"/>
</dbReference>
<dbReference type="SUPFAM" id="SSF53448">
    <property type="entry name" value="Nucleotide-diphospho-sugar transferases"/>
    <property type="match status" value="1"/>
</dbReference>
<dbReference type="EMBL" id="BAAAZO010000001">
    <property type="protein sequence ID" value="GAA3589799.1"/>
    <property type="molecule type" value="Genomic_DNA"/>
</dbReference>
<comment type="caution">
    <text evidence="2">The sequence shown here is derived from an EMBL/GenBank/DDBJ whole genome shotgun (WGS) entry which is preliminary data.</text>
</comment>
<evidence type="ECO:0000259" key="1">
    <source>
        <dbReference type="Pfam" id="PF00535"/>
    </source>
</evidence>
<dbReference type="PANTHER" id="PTHR43685:SF2">
    <property type="entry name" value="GLYCOSYLTRANSFERASE 2-LIKE DOMAIN-CONTAINING PROTEIN"/>
    <property type="match status" value="1"/>
</dbReference>
<gene>
    <name evidence="2" type="ORF">GCM10022223_00330</name>
</gene>
<name>A0ABP6YU29_9ACTN</name>
<accession>A0ABP6YU29</accession>
<evidence type="ECO:0000313" key="2">
    <source>
        <dbReference type="EMBL" id="GAA3589799.1"/>
    </source>
</evidence>